<evidence type="ECO:0000313" key="3">
    <source>
        <dbReference type="EMBL" id="MBT0773403.1"/>
    </source>
</evidence>
<dbReference type="InterPro" id="IPR014729">
    <property type="entry name" value="Rossmann-like_a/b/a_fold"/>
</dbReference>
<comment type="similarity">
    <text evidence="1">Belongs to the universal stress protein A family.</text>
</comment>
<dbReference type="EMBL" id="JAHBAY010000017">
    <property type="protein sequence ID" value="MBT0773403.1"/>
    <property type="molecule type" value="Genomic_DNA"/>
</dbReference>
<dbReference type="InterPro" id="IPR006015">
    <property type="entry name" value="Universal_stress_UspA"/>
</dbReference>
<organism evidence="3 4">
    <name type="scientific">Kineosporia corallincola</name>
    <dbReference type="NCBI Taxonomy" id="2835133"/>
    <lineage>
        <taxon>Bacteria</taxon>
        <taxon>Bacillati</taxon>
        <taxon>Actinomycetota</taxon>
        <taxon>Actinomycetes</taxon>
        <taxon>Kineosporiales</taxon>
        <taxon>Kineosporiaceae</taxon>
        <taxon>Kineosporia</taxon>
    </lineage>
</organism>
<sequence length="135" mass="14106">MMFERVLVATDGSACGDHAFAVARSMVSRELGSELTVVHIAPARAKALDDANERLGQTVTRLAGEGVRARLVTPAVRFGGPAHAIAETADEVDADVILVGDLGAGPQTGAVSVRLLQTAHRPVMVIPMPDDQIVD</sequence>
<dbReference type="PRINTS" id="PR01438">
    <property type="entry name" value="UNVRSLSTRESS"/>
</dbReference>
<proteinExistence type="inferred from homology"/>
<reference evidence="3 4" key="1">
    <citation type="submission" date="2021-05" db="EMBL/GenBank/DDBJ databases">
        <title>Kineosporia and Streptomyces sp. nov. two new marine actinobacteria isolated from Coral.</title>
        <authorList>
            <person name="Buangrab K."/>
            <person name="Sutthacheep M."/>
            <person name="Yeemin T."/>
            <person name="Harunari E."/>
            <person name="Igarashi Y."/>
            <person name="Kanchanasin P."/>
            <person name="Tanasupawat S."/>
            <person name="Phongsopitanun W."/>
        </authorList>
    </citation>
    <scope>NUCLEOTIDE SEQUENCE [LARGE SCALE GENOMIC DNA]</scope>
    <source>
        <strain evidence="3 4">J2-2</strain>
    </source>
</reference>
<protein>
    <submittedName>
        <fullName evidence="3">Universal stress protein</fullName>
    </submittedName>
</protein>
<dbReference type="SUPFAM" id="SSF52402">
    <property type="entry name" value="Adenine nucleotide alpha hydrolases-like"/>
    <property type="match status" value="1"/>
</dbReference>
<evidence type="ECO:0000313" key="4">
    <source>
        <dbReference type="Proteomes" id="UP001197247"/>
    </source>
</evidence>
<name>A0ABS5TRI3_9ACTN</name>
<evidence type="ECO:0000256" key="1">
    <source>
        <dbReference type="ARBA" id="ARBA00008791"/>
    </source>
</evidence>
<gene>
    <name evidence="3" type="ORF">KIH74_30940</name>
</gene>
<dbReference type="RefSeq" id="WP_214159945.1">
    <property type="nucleotide sequence ID" value="NZ_JAHBAY010000017.1"/>
</dbReference>
<dbReference type="CDD" id="cd00293">
    <property type="entry name" value="USP-like"/>
    <property type="match status" value="1"/>
</dbReference>
<dbReference type="Pfam" id="PF00582">
    <property type="entry name" value="Usp"/>
    <property type="match status" value="1"/>
</dbReference>
<comment type="caution">
    <text evidence="3">The sequence shown here is derived from an EMBL/GenBank/DDBJ whole genome shotgun (WGS) entry which is preliminary data.</text>
</comment>
<dbReference type="Gene3D" id="3.40.50.620">
    <property type="entry name" value="HUPs"/>
    <property type="match status" value="1"/>
</dbReference>
<accession>A0ABS5TRI3</accession>
<evidence type="ECO:0000259" key="2">
    <source>
        <dbReference type="Pfam" id="PF00582"/>
    </source>
</evidence>
<keyword evidence="4" id="KW-1185">Reference proteome</keyword>
<dbReference type="PANTHER" id="PTHR46268">
    <property type="entry name" value="STRESS RESPONSE PROTEIN NHAX"/>
    <property type="match status" value="1"/>
</dbReference>
<dbReference type="Proteomes" id="UP001197247">
    <property type="component" value="Unassembled WGS sequence"/>
</dbReference>
<dbReference type="PANTHER" id="PTHR46268:SF6">
    <property type="entry name" value="UNIVERSAL STRESS PROTEIN UP12"/>
    <property type="match status" value="1"/>
</dbReference>
<dbReference type="InterPro" id="IPR006016">
    <property type="entry name" value="UspA"/>
</dbReference>
<feature type="domain" description="UspA" evidence="2">
    <location>
        <begin position="2"/>
        <end position="127"/>
    </location>
</feature>